<dbReference type="EMBL" id="JABKKE010000014">
    <property type="protein sequence ID" value="NPE14534.1"/>
    <property type="molecule type" value="Genomic_DNA"/>
</dbReference>
<comment type="catalytic activity">
    <reaction evidence="9">
        <text>GMP + ATP = GDP + ADP</text>
        <dbReference type="Rhea" id="RHEA:20780"/>
        <dbReference type="ChEBI" id="CHEBI:30616"/>
        <dbReference type="ChEBI" id="CHEBI:58115"/>
        <dbReference type="ChEBI" id="CHEBI:58189"/>
        <dbReference type="ChEBI" id="CHEBI:456216"/>
        <dbReference type="EC" id="2.7.4.8"/>
    </reaction>
</comment>
<evidence type="ECO:0000256" key="4">
    <source>
        <dbReference type="ARBA" id="ARBA00022679"/>
    </source>
</evidence>
<evidence type="ECO:0000256" key="5">
    <source>
        <dbReference type="ARBA" id="ARBA00022741"/>
    </source>
</evidence>
<dbReference type="Pfam" id="PF00625">
    <property type="entry name" value="Guanylate_kin"/>
    <property type="match status" value="1"/>
</dbReference>
<dbReference type="PANTHER" id="PTHR23117:SF13">
    <property type="entry name" value="GUANYLATE KINASE"/>
    <property type="match status" value="1"/>
</dbReference>
<protein>
    <recommendedName>
        <fullName evidence="3 9">Guanylate kinase</fullName>
        <ecNumber evidence="2 9">2.7.4.8</ecNumber>
    </recommendedName>
    <alternativeName>
        <fullName evidence="8 9">GMP kinase</fullName>
    </alternativeName>
</protein>
<dbReference type="InterPro" id="IPR017665">
    <property type="entry name" value="Guanylate_kinase"/>
</dbReference>
<dbReference type="PROSITE" id="PS50052">
    <property type="entry name" value="GUANYLATE_KINASE_2"/>
    <property type="match status" value="1"/>
</dbReference>
<evidence type="ECO:0000259" key="10">
    <source>
        <dbReference type="PROSITE" id="PS50052"/>
    </source>
</evidence>
<dbReference type="Gene3D" id="3.30.63.10">
    <property type="entry name" value="Guanylate Kinase phosphate binding domain"/>
    <property type="match status" value="1"/>
</dbReference>
<evidence type="ECO:0000256" key="9">
    <source>
        <dbReference type="HAMAP-Rule" id="MF_00328"/>
    </source>
</evidence>
<feature type="domain" description="Guanylate kinase-like" evidence="10">
    <location>
        <begin position="2"/>
        <end position="183"/>
    </location>
</feature>
<dbReference type="PROSITE" id="PS00856">
    <property type="entry name" value="GUANYLATE_KINASE_1"/>
    <property type="match status" value="1"/>
</dbReference>
<dbReference type="EC" id="2.7.4.8" evidence="2 9"/>
<name>A0ABX2AUX6_9BACT</name>
<accession>A0ABX2AUX6</accession>
<evidence type="ECO:0000313" key="11">
    <source>
        <dbReference type="EMBL" id="NPE14534.1"/>
    </source>
</evidence>
<dbReference type="PANTHER" id="PTHR23117">
    <property type="entry name" value="GUANYLATE KINASE-RELATED"/>
    <property type="match status" value="1"/>
</dbReference>
<evidence type="ECO:0000313" key="12">
    <source>
        <dbReference type="Proteomes" id="UP001193734"/>
    </source>
</evidence>
<dbReference type="InterPro" id="IPR027417">
    <property type="entry name" value="P-loop_NTPase"/>
</dbReference>
<evidence type="ECO:0000256" key="6">
    <source>
        <dbReference type="ARBA" id="ARBA00022777"/>
    </source>
</evidence>
<evidence type="ECO:0000256" key="3">
    <source>
        <dbReference type="ARBA" id="ARBA00016296"/>
    </source>
</evidence>
<dbReference type="GO" id="GO:0004385">
    <property type="term" value="F:GMP kinase activity"/>
    <property type="evidence" value="ECO:0007669"/>
    <property type="project" value="UniProtKB-EC"/>
</dbReference>
<dbReference type="CDD" id="cd00071">
    <property type="entry name" value="GMPK"/>
    <property type="match status" value="1"/>
</dbReference>
<reference evidence="11 12" key="1">
    <citation type="submission" date="2020-05" db="EMBL/GenBank/DDBJ databases">
        <title>Distinct polysaccharide utilization as determinants for interspecies competition between intestinal Prevotella spp.</title>
        <authorList>
            <person name="Galvez E.J.C."/>
            <person name="Iljazovic A."/>
            <person name="Strowig T."/>
        </authorList>
    </citation>
    <scope>NUCLEOTIDE SEQUENCE [LARGE SCALE GENOMIC DNA]</scope>
    <source>
        <strain evidence="11 12">PROD</strain>
    </source>
</reference>
<comment type="similarity">
    <text evidence="1 9">Belongs to the guanylate kinase family.</text>
</comment>
<gene>
    <name evidence="9 11" type="primary">gmk</name>
    <name evidence="11" type="ORF">HPS55_09405</name>
</gene>
<comment type="caution">
    <text evidence="11">The sequence shown here is derived from an EMBL/GenBank/DDBJ whole genome shotgun (WGS) entry which is preliminary data.</text>
</comment>
<keyword evidence="12" id="KW-1185">Reference proteome</keyword>
<organism evidence="11 12">
    <name type="scientific">Xylanibacter rodentium</name>
    <dbReference type="NCBI Taxonomy" id="2736289"/>
    <lineage>
        <taxon>Bacteria</taxon>
        <taxon>Pseudomonadati</taxon>
        <taxon>Bacteroidota</taxon>
        <taxon>Bacteroidia</taxon>
        <taxon>Bacteroidales</taxon>
        <taxon>Prevotellaceae</taxon>
        <taxon>Xylanibacter</taxon>
    </lineage>
</organism>
<feature type="binding site" evidence="9">
    <location>
        <begin position="9"/>
        <end position="16"/>
    </location>
    <ligand>
        <name>ATP</name>
        <dbReference type="ChEBI" id="CHEBI:30616"/>
    </ligand>
</feature>
<dbReference type="RefSeq" id="WP_172177679.1">
    <property type="nucleotide sequence ID" value="NZ_CASGIA010000039.1"/>
</dbReference>
<dbReference type="Gene3D" id="3.40.50.300">
    <property type="entry name" value="P-loop containing nucleotide triphosphate hydrolases"/>
    <property type="match status" value="1"/>
</dbReference>
<evidence type="ECO:0000256" key="7">
    <source>
        <dbReference type="ARBA" id="ARBA00022840"/>
    </source>
</evidence>
<evidence type="ECO:0000256" key="2">
    <source>
        <dbReference type="ARBA" id="ARBA00012961"/>
    </source>
</evidence>
<dbReference type="SMART" id="SM00072">
    <property type="entry name" value="GuKc"/>
    <property type="match status" value="1"/>
</dbReference>
<evidence type="ECO:0000256" key="8">
    <source>
        <dbReference type="ARBA" id="ARBA00030128"/>
    </source>
</evidence>
<dbReference type="SUPFAM" id="SSF52540">
    <property type="entry name" value="P-loop containing nucleoside triphosphate hydrolases"/>
    <property type="match status" value="1"/>
</dbReference>
<keyword evidence="4 9" id="KW-0808">Transferase</keyword>
<dbReference type="Proteomes" id="UP001193734">
    <property type="component" value="Unassembled WGS sequence"/>
</dbReference>
<keyword evidence="7 9" id="KW-0067">ATP-binding</keyword>
<dbReference type="NCBIfam" id="TIGR03263">
    <property type="entry name" value="guanyl_kin"/>
    <property type="match status" value="1"/>
</dbReference>
<dbReference type="InterPro" id="IPR008144">
    <property type="entry name" value="Guanylate_kin-like_dom"/>
</dbReference>
<proteinExistence type="inferred from homology"/>
<keyword evidence="6 9" id="KW-0418">Kinase</keyword>
<dbReference type="GeneID" id="82157978"/>
<keyword evidence="9" id="KW-0963">Cytoplasm</keyword>
<dbReference type="InterPro" id="IPR008145">
    <property type="entry name" value="GK/Ca_channel_bsu"/>
</dbReference>
<comment type="subcellular location">
    <subcellularLocation>
        <location evidence="9">Cytoplasm</location>
    </subcellularLocation>
</comment>
<sequence>MAKIIIISAPSGTGKSTIINWLMQHEELRLTMSVSCTSRAPRKGEIDGVAYHFISNEDFRKRISDGEFLEYEEVYGGTLYGTLKQEVEDKLAAGFNVVFDVDVKGGCYIKNYYGDRALSLFIEPPSIDTLRQRLTDRGTETQDKIEMRVARAEMELGYAKNFDRTVVNDNLDVAKQQTKDIICEFLGK</sequence>
<comment type="function">
    <text evidence="9">Essential for recycling GMP and indirectly, cGMP.</text>
</comment>
<keyword evidence="5 9" id="KW-0547">Nucleotide-binding</keyword>
<dbReference type="HAMAP" id="MF_00328">
    <property type="entry name" value="Guanylate_kinase"/>
    <property type="match status" value="1"/>
</dbReference>
<dbReference type="InterPro" id="IPR020590">
    <property type="entry name" value="Guanylate_kinase_CS"/>
</dbReference>
<evidence type="ECO:0000256" key="1">
    <source>
        <dbReference type="ARBA" id="ARBA00005790"/>
    </source>
</evidence>